<gene>
    <name evidence="1" type="ORF">TCON_2034</name>
</gene>
<evidence type="ECO:0000313" key="2">
    <source>
        <dbReference type="Proteomes" id="UP001516464"/>
    </source>
</evidence>
<reference evidence="1 2" key="1">
    <citation type="submission" date="2019-01" db="EMBL/GenBank/DDBJ databases">
        <title>Genomes sequencing and comparative genomics of infectious freshwater microsporidia, Cucumispora dikerogammari and Thelohania contejeani.</title>
        <authorList>
            <person name="Cormier A."/>
            <person name="Giraud I."/>
            <person name="Wattier R."/>
            <person name="Teixeira M."/>
            <person name="Grandjean F."/>
            <person name="Rigaud T."/>
            <person name="Cordaux R."/>
        </authorList>
    </citation>
    <scope>NUCLEOTIDE SEQUENCE [LARGE SCALE GENOMIC DNA]</scope>
    <source>
        <strain evidence="1">T1</strain>
        <tissue evidence="1">Spores</tissue>
    </source>
</reference>
<name>A0ABQ7HX63_9MICR</name>
<sequence length="294" mass="34046">MENCKEEAIPILQQLSRILEEEDGIIAKDMAQQALYDISSRTDIHELALNSIYLKFLKTAFDMFMNDKSMLEHCVTLLSLTPLSQSQASKYGFFEVIDNLLEIEQYKKIATSMKYGFGSVNTEEVPKRRKISKKRVSWPETLAEVRYFRVENEDSQFRHGGYREKDIKEASVLKTIKTFEEEIEWCEPPRLEIEPIQRENSALLEEEIKRQESIIKVVNLDENNTKFCPAEEADSILEESVTVKIPLINLAVRNSLPTFDFKKIIENTESTKIELNQILEDPELIEMLSGDPQV</sequence>
<proteinExistence type="predicted"/>
<keyword evidence="2" id="KW-1185">Reference proteome</keyword>
<comment type="caution">
    <text evidence="1">The sequence shown here is derived from an EMBL/GenBank/DDBJ whole genome shotgun (WGS) entry which is preliminary data.</text>
</comment>
<accession>A0ABQ7HX63</accession>
<organism evidence="1 2">
    <name type="scientific">Astathelohania contejeani</name>
    <dbReference type="NCBI Taxonomy" id="164912"/>
    <lineage>
        <taxon>Eukaryota</taxon>
        <taxon>Fungi</taxon>
        <taxon>Fungi incertae sedis</taxon>
        <taxon>Microsporidia</taxon>
        <taxon>Astathelohaniidae</taxon>
        <taxon>Astathelohania</taxon>
    </lineage>
</organism>
<dbReference type="Proteomes" id="UP001516464">
    <property type="component" value="Unassembled WGS sequence"/>
</dbReference>
<protein>
    <submittedName>
        <fullName evidence="1">Uncharacterized protein</fullName>
    </submittedName>
</protein>
<dbReference type="EMBL" id="SBIQ01000187">
    <property type="protein sequence ID" value="KAF7682749.1"/>
    <property type="molecule type" value="Genomic_DNA"/>
</dbReference>
<evidence type="ECO:0000313" key="1">
    <source>
        <dbReference type="EMBL" id="KAF7682749.1"/>
    </source>
</evidence>